<dbReference type="PANTHER" id="PTHR12131">
    <property type="entry name" value="ATP-DEPENDENT RNA AND DNA HELICASE"/>
    <property type="match status" value="1"/>
</dbReference>
<dbReference type="EMBL" id="LKCN02000014">
    <property type="protein sequence ID" value="RCI09880.1"/>
    <property type="molecule type" value="Genomic_DNA"/>
</dbReference>
<evidence type="ECO:0000256" key="1">
    <source>
        <dbReference type="ARBA" id="ARBA00001936"/>
    </source>
</evidence>
<dbReference type="Gene3D" id="1.20.272.40">
    <property type="match status" value="1"/>
</dbReference>
<keyword evidence="6" id="KW-0378">Hydrolase</keyword>
<name>A0A367L629_9HYPO</name>
<evidence type="ECO:0000313" key="15">
    <source>
        <dbReference type="Proteomes" id="UP000253664"/>
    </source>
</evidence>
<dbReference type="GO" id="GO:0045025">
    <property type="term" value="C:mitochondrial degradosome"/>
    <property type="evidence" value="ECO:0007669"/>
    <property type="project" value="TreeGrafter"/>
</dbReference>
<evidence type="ECO:0000256" key="10">
    <source>
        <dbReference type="ARBA" id="ARBA00023128"/>
    </source>
</evidence>
<keyword evidence="15" id="KW-1185">Reference proteome</keyword>
<keyword evidence="5" id="KW-0547">Nucleotide-binding</keyword>
<sequence length="923" mass="103027">MDESRVSARFLDDSSPQSQVDFPQITPPLPEATVVAAQLEDDVTSAYTRIFLDLKMSPVVSHEFRRREFDIRMHRVNAAIEDCFLLVKNRLVLRQYNPLYHRLSQARNANMLDNELRHIMTASLFKDRITPDMEITMKRLTDFTTPYDWFPATRTMQRTFHIHVGPTNSGKTYHALQALEKSKSGIYAGPLRLLAVEVYDRMRAKGHACALITGEEVRLPEDTDCYLISATVEMVPLNRRFDVAVIDEVQMVSNVERGSGWTAAILGVQAKDIHVCGEERSVDLIKKLCATTGDSCIVHRYKRLNTLHTAEVALGKRLTQLQKGDAIIAFSRKKLLQLRTSIEKATGRRCAIVYGALPPEVRKQQAELFNQPGNEYDFVVASDAIGMGINLGIRRVIFVSKSKFDGGELRELYPYEVKQIAGRAGRYRTAANPTSGEAEESGGWVTTMLPEDLPFIKEALNAEMPPITQAAVDAPVGVVERFATFYPPGTQLAFILMQIKAMATMSPLYHLNVGKSVLTIANVLHDIPLSISDKMTFCYMPAALQVHGALDVMRALAKIVASGQVVDLLDMPEMPLQYLNDDAVDYYGTDEYLRRLESLSVALNQYIWLSYRYTSLFQSQKTALHVRDLLAQKLIDTLTEPSSDKKENERKLEEKRRSGEMERRIASVQYYTRRKRFFNDGEDEELGMPKTPAEAEAQLEKQIEVTEDTVATAADPAGGVSVEQWVTLLTQAEIEAEVNSEDVERHLEAIADEAEDDTEEDVSVEQWVDVFRSGAKKKPRIAPRLSEVMEAAAANTWTKEATRGGANEKQWFSPVQLDEEKEKKNKWFSVRPEEEVMAGRAFAGMLAASKGSGEGGKSRGVSGKSGDGVMDTRGFEAALRGGKGSKDVVVENDDFKAALRDAKGFKHTGGFKGVGKGKPVKAW</sequence>
<dbReference type="GO" id="GO:0016787">
    <property type="term" value="F:hydrolase activity"/>
    <property type="evidence" value="ECO:0007669"/>
    <property type="project" value="UniProtKB-KW"/>
</dbReference>
<dbReference type="GO" id="GO:0003724">
    <property type="term" value="F:RNA helicase activity"/>
    <property type="evidence" value="ECO:0007669"/>
    <property type="project" value="UniProtKB-EC"/>
</dbReference>
<reference evidence="14 15" key="1">
    <citation type="journal article" date="2015" name="BMC Genomics">
        <title>Insights from the genome of Ophiocordyceps polyrhachis-furcata to pathogenicity and host specificity in insect fungi.</title>
        <authorList>
            <person name="Wichadakul D."/>
            <person name="Kobmoo N."/>
            <person name="Ingsriswang S."/>
            <person name="Tangphatsornruang S."/>
            <person name="Chantasingh D."/>
            <person name="Luangsa-ard J.J."/>
            <person name="Eurwilaichitr L."/>
        </authorList>
    </citation>
    <scope>NUCLEOTIDE SEQUENCE [LARGE SCALE GENOMIC DNA]</scope>
    <source>
        <strain evidence="14 15">BCC 54312</strain>
    </source>
</reference>
<dbReference type="Gene3D" id="1.20.58.1080">
    <property type="match status" value="1"/>
</dbReference>
<dbReference type="InterPro" id="IPR041082">
    <property type="entry name" value="Suv3_C_1"/>
</dbReference>
<comment type="cofactor">
    <cofactor evidence="1">
        <name>Mn(2+)</name>
        <dbReference type="ChEBI" id="CHEBI:29035"/>
    </cofactor>
</comment>
<accession>A0A367L629</accession>
<dbReference type="InterPro" id="IPR044774">
    <property type="entry name" value="Suv3_DEXQc"/>
</dbReference>
<dbReference type="InterPro" id="IPR027417">
    <property type="entry name" value="P-loop_NTPase"/>
</dbReference>
<dbReference type="SMART" id="SM00490">
    <property type="entry name" value="HELICc"/>
    <property type="match status" value="1"/>
</dbReference>
<keyword evidence="7" id="KW-0347">Helicase</keyword>
<evidence type="ECO:0000313" key="14">
    <source>
        <dbReference type="EMBL" id="RCI09880.1"/>
    </source>
</evidence>
<evidence type="ECO:0000256" key="2">
    <source>
        <dbReference type="ARBA" id="ARBA00001946"/>
    </source>
</evidence>
<gene>
    <name evidence="14" type="ORF">L249_3877</name>
</gene>
<evidence type="ECO:0000256" key="3">
    <source>
        <dbReference type="ARBA" id="ARBA00004173"/>
    </source>
</evidence>
<comment type="cofactor">
    <cofactor evidence="2">
        <name>Mg(2+)</name>
        <dbReference type="ChEBI" id="CHEBI:18420"/>
    </cofactor>
</comment>
<evidence type="ECO:0000256" key="12">
    <source>
        <dbReference type="SAM" id="MobiDB-lite"/>
    </source>
</evidence>
<dbReference type="GO" id="GO:0000965">
    <property type="term" value="P:mitochondrial RNA 3'-end processing"/>
    <property type="evidence" value="ECO:0007669"/>
    <property type="project" value="TreeGrafter"/>
</dbReference>
<dbReference type="CDD" id="cd17913">
    <property type="entry name" value="DEXQc_Suv3"/>
    <property type="match status" value="1"/>
</dbReference>
<dbReference type="OrthoDB" id="6692397at2759"/>
<dbReference type="CDD" id="cd18805">
    <property type="entry name" value="SF2_C_suv3"/>
    <property type="match status" value="1"/>
</dbReference>
<comment type="caution">
    <text evidence="14">The sequence shown here is derived from an EMBL/GenBank/DDBJ whole genome shotgun (WGS) entry which is preliminary data.</text>
</comment>
<dbReference type="EC" id="3.6.4.13" evidence="4"/>
<dbReference type="Proteomes" id="UP000253664">
    <property type="component" value="Unassembled WGS sequence"/>
</dbReference>
<dbReference type="FunFam" id="3.40.50.300:FF:000957">
    <property type="entry name" value="ATP-dependent RNA helicase SUV3L, mitochondrial"/>
    <property type="match status" value="1"/>
</dbReference>
<dbReference type="Pfam" id="PF12513">
    <property type="entry name" value="SUV3_C"/>
    <property type="match status" value="1"/>
</dbReference>
<evidence type="ECO:0000256" key="4">
    <source>
        <dbReference type="ARBA" id="ARBA00012552"/>
    </source>
</evidence>
<dbReference type="Pfam" id="PF22527">
    <property type="entry name" value="DEXQc_Suv3"/>
    <property type="match status" value="1"/>
</dbReference>
<feature type="region of interest" description="Disordered" evidence="12">
    <location>
        <begin position="849"/>
        <end position="869"/>
    </location>
</feature>
<evidence type="ECO:0000256" key="9">
    <source>
        <dbReference type="ARBA" id="ARBA00022946"/>
    </source>
</evidence>
<dbReference type="Gene3D" id="3.40.50.300">
    <property type="entry name" value="P-loop containing nucleotide triphosphate hydrolases"/>
    <property type="match status" value="2"/>
</dbReference>
<dbReference type="InterPro" id="IPR055206">
    <property type="entry name" value="DEXQc_SUV3"/>
</dbReference>
<feature type="domain" description="Helicase C-terminal" evidence="13">
    <location>
        <begin position="283"/>
        <end position="472"/>
    </location>
</feature>
<dbReference type="AlphaFoldDB" id="A0A367L629"/>
<evidence type="ECO:0000256" key="8">
    <source>
        <dbReference type="ARBA" id="ARBA00022840"/>
    </source>
</evidence>
<dbReference type="SUPFAM" id="SSF52540">
    <property type="entry name" value="P-loop containing nucleoside triphosphate hydrolases"/>
    <property type="match status" value="1"/>
</dbReference>
<dbReference type="InterPro" id="IPR050699">
    <property type="entry name" value="RNA-DNA_Helicase"/>
</dbReference>
<dbReference type="Pfam" id="PF18147">
    <property type="entry name" value="Suv3_C_1"/>
    <property type="match status" value="1"/>
</dbReference>
<dbReference type="FunFam" id="3.40.50.300:FF:000269">
    <property type="entry name" value="ATP-dependent RNA helicase SUPV3L1, mitochondrial"/>
    <property type="match status" value="1"/>
</dbReference>
<dbReference type="STRING" id="1330021.A0A367L629"/>
<protein>
    <recommendedName>
        <fullName evidence="4">RNA helicase</fullName>
        <ecNumber evidence="4">3.6.4.13</ecNumber>
    </recommendedName>
</protein>
<dbReference type="GO" id="GO:0005524">
    <property type="term" value="F:ATP binding"/>
    <property type="evidence" value="ECO:0007669"/>
    <property type="project" value="UniProtKB-KW"/>
</dbReference>
<comment type="catalytic activity">
    <reaction evidence="11">
        <text>ATP + H2O = ADP + phosphate + H(+)</text>
        <dbReference type="Rhea" id="RHEA:13065"/>
        <dbReference type="ChEBI" id="CHEBI:15377"/>
        <dbReference type="ChEBI" id="CHEBI:15378"/>
        <dbReference type="ChEBI" id="CHEBI:30616"/>
        <dbReference type="ChEBI" id="CHEBI:43474"/>
        <dbReference type="ChEBI" id="CHEBI:456216"/>
        <dbReference type="EC" id="3.6.4.13"/>
    </reaction>
</comment>
<dbReference type="InterPro" id="IPR022192">
    <property type="entry name" value="SUV3_C"/>
</dbReference>
<dbReference type="InterPro" id="IPR001650">
    <property type="entry name" value="Helicase_C-like"/>
</dbReference>
<organism evidence="14 15">
    <name type="scientific">Ophiocordyceps polyrhachis-furcata BCC 54312</name>
    <dbReference type="NCBI Taxonomy" id="1330021"/>
    <lineage>
        <taxon>Eukaryota</taxon>
        <taxon>Fungi</taxon>
        <taxon>Dikarya</taxon>
        <taxon>Ascomycota</taxon>
        <taxon>Pezizomycotina</taxon>
        <taxon>Sordariomycetes</taxon>
        <taxon>Hypocreomycetidae</taxon>
        <taxon>Hypocreales</taxon>
        <taxon>Ophiocordycipitaceae</taxon>
        <taxon>Ophiocordyceps</taxon>
    </lineage>
</organism>
<dbReference type="Pfam" id="PF00271">
    <property type="entry name" value="Helicase_C"/>
    <property type="match status" value="1"/>
</dbReference>
<dbReference type="PROSITE" id="PS51194">
    <property type="entry name" value="HELICASE_CTER"/>
    <property type="match status" value="1"/>
</dbReference>
<evidence type="ECO:0000256" key="7">
    <source>
        <dbReference type="ARBA" id="ARBA00022806"/>
    </source>
</evidence>
<keyword evidence="8" id="KW-0067">ATP-binding</keyword>
<feature type="compositionally biased region" description="Low complexity" evidence="12">
    <location>
        <begin position="859"/>
        <end position="868"/>
    </location>
</feature>
<keyword evidence="10" id="KW-0496">Mitochondrion</keyword>
<dbReference type="PANTHER" id="PTHR12131:SF1">
    <property type="entry name" value="ATP-DEPENDENT RNA HELICASE SUPV3L1, MITOCHONDRIAL-RELATED"/>
    <property type="match status" value="1"/>
</dbReference>
<evidence type="ECO:0000256" key="5">
    <source>
        <dbReference type="ARBA" id="ARBA00022741"/>
    </source>
</evidence>
<feature type="compositionally biased region" description="Basic and acidic residues" evidence="12">
    <location>
        <begin position="1"/>
        <end position="12"/>
    </location>
</feature>
<feature type="region of interest" description="Disordered" evidence="12">
    <location>
        <begin position="1"/>
        <end position="26"/>
    </location>
</feature>
<comment type="subcellular location">
    <subcellularLocation>
        <location evidence="3">Mitochondrion</location>
    </subcellularLocation>
</comment>
<evidence type="ECO:0000256" key="11">
    <source>
        <dbReference type="ARBA" id="ARBA00047984"/>
    </source>
</evidence>
<feature type="compositionally biased region" description="Basic and acidic residues" evidence="12">
    <location>
        <begin position="642"/>
        <end position="660"/>
    </location>
</feature>
<evidence type="ECO:0000256" key="6">
    <source>
        <dbReference type="ARBA" id="ARBA00022801"/>
    </source>
</evidence>
<evidence type="ECO:0000259" key="13">
    <source>
        <dbReference type="PROSITE" id="PS51194"/>
    </source>
</evidence>
<keyword evidence="9" id="KW-0809">Transit peptide</keyword>
<feature type="region of interest" description="Disordered" evidence="12">
    <location>
        <begin position="640"/>
        <end position="660"/>
    </location>
</feature>
<proteinExistence type="predicted"/>